<proteinExistence type="predicted"/>
<evidence type="ECO:0000313" key="2">
    <source>
        <dbReference type="Proteomes" id="UP001383192"/>
    </source>
</evidence>
<accession>A0AAW0D9W0</accession>
<evidence type="ECO:0000313" key="1">
    <source>
        <dbReference type="EMBL" id="KAK7047779.1"/>
    </source>
</evidence>
<comment type="caution">
    <text evidence="1">The sequence shown here is derived from an EMBL/GenBank/DDBJ whole genome shotgun (WGS) entry which is preliminary data.</text>
</comment>
<keyword evidence="2" id="KW-1185">Reference proteome</keyword>
<dbReference type="Proteomes" id="UP001383192">
    <property type="component" value="Unassembled WGS sequence"/>
</dbReference>
<name>A0AAW0D9W0_9AGAR</name>
<dbReference type="AlphaFoldDB" id="A0AAW0D9W0"/>
<protein>
    <submittedName>
        <fullName evidence="1">Uncharacterized protein</fullName>
    </submittedName>
</protein>
<organism evidence="1 2">
    <name type="scientific">Paramarasmius palmivorus</name>
    <dbReference type="NCBI Taxonomy" id="297713"/>
    <lineage>
        <taxon>Eukaryota</taxon>
        <taxon>Fungi</taxon>
        <taxon>Dikarya</taxon>
        <taxon>Basidiomycota</taxon>
        <taxon>Agaricomycotina</taxon>
        <taxon>Agaricomycetes</taxon>
        <taxon>Agaricomycetidae</taxon>
        <taxon>Agaricales</taxon>
        <taxon>Marasmiineae</taxon>
        <taxon>Marasmiaceae</taxon>
        <taxon>Paramarasmius</taxon>
    </lineage>
</organism>
<gene>
    <name evidence="1" type="ORF">VNI00_006107</name>
</gene>
<reference evidence="1 2" key="1">
    <citation type="submission" date="2024-01" db="EMBL/GenBank/DDBJ databases">
        <title>A draft genome for a cacao thread blight-causing isolate of Paramarasmius palmivorus.</title>
        <authorList>
            <person name="Baruah I.K."/>
            <person name="Bukari Y."/>
            <person name="Amoako-Attah I."/>
            <person name="Meinhardt L.W."/>
            <person name="Bailey B.A."/>
            <person name="Cohen S.P."/>
        </authorList>
    </citation>
    <scope>NUCLEOTIDE SEQUENCE [LARGE SCALE GENOMIC DNA]</scope>
    <source>
        <strain evidence="1 2">GH-12</strain>
    </source>
</reference>
<dbReference type="EMBL" id="JAYKXP010000018">
    <property type="protein sequence ID" value="KAK7047779.1"/>
    <property type="molecule type" value="Genomic_DNA"/>
</dbReference>
<sequence length="168" mass="19508">MLAARLLKAGRLFMNTYHNQIRAAAAQGMLSMLDSRSPSNEPRWSFYRRLHQITENYLWLFFLQEKDDASRIGEPLASDLYYPYPRYRSIQVVQSNYPCGKLAMQDAIRSKAAIDRYSAGMIVAFWVMDRNRHTLASFFACMDIPMVLELQHSYFTLTPEEDLQSCSS</sequence>